<evidence type="ECO:0000313" key="2">
    <source>
        <dbReference type="Proteomes" id="UP000176939"/>
    </source>
</evidence>
<name>A0A1F7WZW5_9BACT</name>
<protein>
    <submittedName>
        <fullName evidence="1">Uncharacterized protein</fullName>
    </submittedName>
</protein>
<reference evidence="1 2" key="1">
    <citation type="journal article" date="2016" name="Nat. Commun.">
        <title>Thousands of microbial genomes shed light on interconnected biogeochemical processes in an aquifer system.</title>
        <authorList>
            <person name="Anantharaman K."/>
            <person name="Brown C.T."/>
            <person name="Hug L.A."/>
            <person name="Sharon I."/>
            <person name="Castelle C.J."/>
            <person name="Probst A.J."/>
            <person name="Thomas B.C."/>
            <person name="Singh A."/>
            <person name="Wilkins M.J."/>
            <person name="Karaoz U."/>
            <person name="Brodie E.L."/>
            <person name="Williams K.H."/>
            <person name="Hubbard S.S."/>
            <person name="Banfield J.F."/>
        </authorList>
    </citation>
    <scope>NUCLEOTIDE SEQUENCE [LARGE SCALE GENOMIC DNA]</scope>
</reference>
<sequence length="333" mass="37576">MAMRETEVGCFIRFYNKVIRELNLLNPDGTGFNVVLSPAFPYLTKSGDPTYSGYQMPGNDIIKVTPPEITIHTSKRLLPDNRYQNNFIQDIYGAEGDENEGALVGKVYSQEVDVTIQLTIWAEDPRQREFLKMQIEKPFINRKKMLKTLFEIGLYNGWENGFIVQNMYMNHRGDVDIVGDGVFTDSVSGDTGNGAFTPKIYTGAYEINFTTEIRDIESFYGNTIFDISNIADTGLDLSNYDISDPNSLKLLVIDLMNYYGIVINPNDELGQPKSLHDIVVESAIAYGNLESIYVDAYIFMESLYKITIGPIQNSRINLNNPQGENIGEIEEPT</sequence>
<gene>
    <name evidence="1" type="ORF">A2Z67_06275</name>
</gene>
<accession>A0A1F7WZW5</accession>
<organism evidence="1 2">
    <name type="scientific">Candidatus Woesebacteria bacterium RBG_13_36_22</name>
    <dbReference type="NCBI Taxonomy" id="1802478"/>
    <lineage>
        <taxon>Bacteria</taxon>
        <taxon>Candidatus Woeseibacteriota</taxon>
    </lineage>
</organism>
<evidence type="ECO:0000313" key="1">
    <source>
        <dbReference type="EMBL" id="OGM08193.1"/>
    </source>
</evidence>
<dbReference type="EMBL" id="MGFQ01000055">
    <property type="protein sequence ID" value="OGM08193.1"/>
    <property type="molecule type" value="Genomic_DNA"/>
</dbReference>
<proteinExistence type="predicted"/>
<dbReference type="Proteomes" id="UP000176939">
    <property type="component" value="Unassembled WGS sequence"/>
</dbReference>
<dbReference type="AlphaFoldDB" id="A0A1F7WZW5"/>
<comment type="caution">
    <text evidence="1">The sequence shown here is derived from an EMBL/GenBank/DDBJ whole genome shotgun (WGS) entry which is preliminary data.</text>
</comment>